<keyword evidence="8" id="KW-1133">Transmembrane helix</keyword>
<evidence type="ECO:0000256" key="5">
    <source>
        <dbReference type="ARBA" id="ARBA00023004"/>
    </source>
</evidence>
<evidence type="ECO:0000256" key="7">
    <source>
        <dbReference type="PIRSR" id="PIRSR602401-1"/>
    </source>
</evidence>
<dbReference type="CDD" id="cd11051">
    <property type="entry name" value="CYP59-like"/>
    <property type="match status" value="1"/>
</dbReference>
<feature type="binding site" description="axial binding residue" evidence="7">
    <location>
        <position position="537"/>
    </location>
    <ligand>
        <name>heme</name>
        <dbReference type="ChEBI" id="CHEBI:30413"/>
    </ligand>
    <ligandPart>
        <name>Fe</name>
        <dbReference type="ChEBI" id="CHEBI:18248"/>
    </ligandPart>
</feature>
<keyword evidence="3 7" id="KW-0479">Metal-binding</keyword>
<dbReference type="InterPro" id="IPR036396">
    <property type="entry name" value="Cyt_P450_sf"/>
</dbReference>
<keyword evidence="8" id="KW-0812">Transmembrane</keyword>
<keyword evidence="8" id="KW-0472">Membrane</keyword>
<evidence type="ECO:0000256" key="2">
    <source>
        <dbReference type="ARBA" id="ARBA00022617"/>
    </source>
</evidence>
<dbReference type="GO" id="GO:0016705">
    <property type="term" value="F:oxidoreductase activity, acting on paired donors, with incorporation or reduction of molecular oxygen"/>
    <property type="evidence" value="ECO:0007669"/>
    <property type="project" value="InterPro"/>
</dbReference>
<dbReference type="GO" id="GO:0020037">
    <property type="term" value="F:heme binding"/>
    <property type="evidence" value="ECO:0007669"/>
    <property type="project" value="InterPro"/>
</dbReference>
<dbReference type="GO" id="GO:0004497">
    <property type="term" value="F:monooxygenase activity"/>
    <property type="evidence" value="ECO:0007669"/>
    <property type="project" value="UniProtKB-KW"/>
</dbReference>
<evidence type="ECO:0000313" key="9">
    <source>
        <dbReference type="EMBL" id="PMD31656.1"/>
    </source>
</evidence>
<keyword evidence="4" id="KW-0560">Oxidoreductase</keyword>
<keyword evidence="2 7" id="KW-0349">Heme</keyword>
<proteinExistence type="inferred from homology"/>
<evidence type="ECO:0000256" key="6">
    <source>
        <dbReference type="ARBA" id="ARBA00023033"/>
    </source>
</evidence>
<dbReference type="EMBL" id="KZ613962">
    <property type="protein sequence ID" value="PMD31656.1"/>
    <property type="molecule type" value="Genomic_DNA"/>
</dbReference>
<dbReference type="Proteomes" id="UP000235786">
    <property type="component" value="Unassembled WGS sequence"/>
</dbReference>
<dbReference type="PANTHER" id="PTHR24291:SF50">
    <property type="entry name" value="BIFUNCTIONAL ALBAFLAVENONE MONOOXYGENASE_TERPENE SYNTHASE"/>
    <property type="match status" value="1"/>
</dbReference>
<feature type="transmembrane region" description="Helical" evidence="8">
    <location>
        <begin position="75"/>
        <end position="96"/>
    </location>
</feature>
<organism evidence="9 10">
    <name type="scientific">Hyaloscypha variabilis (strain UAMH 11265 / GT02V1 / F)</name>
    <name type="common">Meliniomyces variabilis</name>
    <dbReference type="NCBI Taxonomy" id="1149755"/>
    <lineage>
        <taxon>Eukaryota</taxon>
        <taxon>Fungi</taxon>
        <taxon>Dikarya</taxon>
        <taxon>Ascomycota</taxon>
        <taxon>Pezizomycotina</taxon>
        <taxon>Leotiomycetes</taxon>
        <taxon>Helotiales</taxon>
        <taxon>Hyaloscyphaceae</taxon>
        <taxon>Hyaloscypha</taxon>
        <taxon>Hyaloscypha variabilis</taxon>
    </lineage>
</organism>
<dbReference type="STRING" id="1149755.A0A2J6QZF3"/>
<feature type="transmembrane region" description="Helical" evidence="8">
    <location>
        <begin position="34"/>
        <end position="63"/>
    </location>
</feature>
<dbReference type="InterPro" id="IPR050196">
    <property type="entry name" value="Cytochrome_P450_Monoox"/>
</dbReference>
<dbReference type="PRINTS" id="PR00385">
    <property type="entry name" value="P450"/>
</dbReference>
<evidence type="ECO:0000256" key="4">
    <source>
        <dbReference type="ARBA" id="ARBA00023002"/>
    </source>
</evidence>
<dbReference type="PRINTS" id="PR00463">
    <property type="entry name" value="EP450I"/>
</dbReference>
<dbReference type="InterPro" id="IPR002401">
    <property type="entry name" value="Cyt_P450_E_grp-I"/>
</dbReference>
<name>A0A2J6QZF3_HYAVF</name>
<sequence>MNFSHRDTGATEYRIQQVLRIFGTDQSFAFKHGFAILFFMFLVHARLTYLPLSIPAVLLANYYEWTLNIRDGTSTIRYTVLGVLIPWLVTFMYRLIKRRILMHNLPGVPHNILFGHIPTMAKESPKFPPDVHGQVLFNYIADEYNLRQYGLFYIDIYPIQHESMIIVTSPEVAAQVTQIKSYPKHPAFKRDFGQALGYRALVLQEGVDWKELRTMFSPGFSQTNLFSMVPMMVDETEVFASRLSASAADGSFVRSLDSFTAALTIDIIGQALLGLKFNSQKNSNSMVTSIIEASRLVRYLSNFSVDRLNFWRILKLRYYEAVSDSSLNKLMRAKWTELAASPENITTSHALFDIAMGKHFKTGGKQLDHLTKDFLDLMRDSTKGFIFAGHDTTSSVLAHAFYELSRHPKILEEVRVEHENILGPDPAEAATRLKEDPTVTNALPLTTAIIREVMRLYPPASTIRLAPKESHLLGKDGKHYPTAGCMIWVASSIIMRDPLSFPSPHSFIPHRFLPDKSPFPPIPQNAYRPFEKGLRDCIGQELAMLELRVVLALTLRRFDFREAYGELDRRLGRKGEMFKHCEKLGGRAYQILLTAAKPKDGLPVWVTERKSDK</sequence>
<dbReference type="OrthoDB" id="10029320at2759"/>
<evidence type="ECO:0000313" key="10">
    <source>
        <dbReference type="Proteomes" id="UP000235786"/>
    </source>
</evidence>
<comment type="cofactor">
    <cofactor evidence="7">
        <name>heme</name>
        <dbReference type="ChEBI" id="CHEBI:30413"/>
    </cofactor>
</comment>
<dbReference type="SUPFAM" id="SSF48264">
    <property type="entry name" value="Cytochrome P450"/>
    <property type="match status" value="1"/>
</dbReference>
<evidence type="ECO:0000256" key="3">
    <source>
        <dbReference type="ARBA" id="ARBA00022723"/>
    </source>
</evidence>
<keyword evidence="6" id="KW-0503">Monooxygenase</keyword>
<comment type="similarity">
    <text evidence="1">Belongs to the cytochrome P450 family.</text>
</comment>
<dbReference type="AlphaFoldDB" id="A0A2J6QZF3"/>
<keyword evidence="10" id="KW-1185">Reference proteome</keyword>
<gene>
    <name evidence="9" type="ORF">L207DRAFT_640894</name>
</gene>
<evidence type="ECO:0000256" key="1">
    <source>
        <dbReference type="ARBA" id="ARBA00010617"/>
    </source>
</evidence>
<reference evidence="9 10" key="1">
    <citation type="submission" date="2016-04" db="EMBL/GenBank/DDBJ databases">
        <title>A degradative enzymes factory behind the ericoid mycorrhizal symbiosis.</title>
        <authorList>
            <consortium name="DOE Joint Genome Institute"/>
            <person name="Martino E."/>
            <person name="Morin E."/>
            <person name="Grelet G."/>
            <person name="Kuo A."/>
            <person name="Kohler A."/>
            <person name="Daghino S."/>
            <person name="Barry K."/>
            <person name="Choi C."/>
            <person name="Cichocki N."/>
            <person name="Clum A."/>
            <person name="Copeland A."/>
            <person name="Hainaut M."/>
            <person name="Haridas S."/>
            <person name="Labutti K."/>
            <person name="Lindquist E."/>
            <person name="Lipzen A."/>
            <person name="Khouja H.-R."/>
            <person name="Murat C."/>
            <person name="Ohm R."/>
            <person name="Olson A."/>
            <person name="Spatafora J."/>
            <person name="Veneault-Fourrey C."/>
            <person name="Henrissat B."/>
            <person name="Grigoriev I."/>
            <person name="Martin F."/>
            <person name="Perotto S."/>
        </authorList>
    </citation>
    <scope>NUCLEOTIDE SEQUENCE [LARGE SCALE GENOMIC DNA]</scope>
    <source>
        <strain evidence="9 10">F</strain>
    </source>
</reference>
<dbReference type="InterPro" id="IPR001128">
    <property type="entry name" value="Cyt_P450"/>
</dbReference>
<dbReference type="Gene3D" id="1.10.630.10">
    <property type="entry name" value="Cytochrome P450"/>
    <property type="match status" value="1"/>
</dbReference>
<protein>
    <submittedName>
        <fullName evidence="9">Cytochrome P450</fullName>
    </submittedName>
</protein>
<accession>A0A2J6QZF3</accession>
<keyword evidence="5 7" id="KW-0408">Iron</keyword>
<dbReference type="GO" id="GO:0005506">
    <property type="term" value="F:iron ion binding"/>
    <property type="evidence" value="ECO:0007669"/>
    <property type="project" value="InterPro"/>
</dbReference>
<dbReference type="PANTHER" id="PTHR24291">
    <property type="entry name" value="CYTOCHROME P450 FAMILY 4"/>
    <property type="match status" value="1"/>
</dbReference>
<evidence type="ECO:0000256" key="8">
    <source>
        <dbReference type="SAM" id="Phobius"/>
    </source>
</evidence>
<dbReference type="Pfam" id="PF00067">
    <property type="entry name" value="p450"/>
    <property type="match status" value="1"/>
</dbReference>